<feature type="region of interest" description="Disordered" evidence="1">
    <location>
        <begin position="264"/>
        <end position="304"/>
    </location>
</feature>
<dbReference type="Proteomes" id="UP001163798">
    <property type="component" value="Unassembled WGS sequence"/>
</dbReference>
<evidence type="ECO:0000313" key="2">
    <source>
        <dbReference type="EMBL" id="KAJ3781917.1"/>
    </source>
</evidence>
<sequence>MVLKTLTQSSPASPTNVTPLNTTSTMIKINVEVIFPKLSPSVKGFWDSPGTEPSVDTGKHSSNLIGEYGFISSVHSSVHDTLRQCSPGLDGIKAHSHLDASAFSGTSSRLVEVDRADGHRTITKILVYKTRLHMDSVPQVPSYSRLATPPGLYVKDGKYYEDDCLPTPRNTLPPCHECRDRIVSVLHLKSREAGAHSSCGQAAFHFQTISEDDFPERERKAIYSSTLHVTCGSAMNTEKAAKEGQAVKKETVAKEEKMVKTEKATKEESIDKTKGVKRKQKVDYMTPSASERNAEKHPRAEKRSRKSLNEYLANIWVNNIQRYLYFNRTIEDQYSEPTDGLKLMNILVDIEERTREILGAGNPSLGYCYAG</sequence>
<dbReference type="EMBL" id="MU793513">
    <property type="protein sequence ID" value="KAJ3781917.1"/>
    <property type="molecule type" value="Genomic_DNA"/>
</dbReference>
<accession>A0AA38KUC7</accession>
<protein>
    <submittedName>
        <fullName evidence="2">Uncharacterized protein</fullName>
    </submittedName>
</protein>
<keyword evidence="3" id="KW-1185">Reference proteome</keyword>
<feature type="compositionally biased region" description="Basic and acidic residues" evidence="1">
    <location>
        <begin position="264"/>
        <end position="274"/>
    </location>
</feature>
<evidence type="ECO:0000313" key="3">
    <source>
        <dbReference type="Proteomes" id="UP001163798"/>
    </source>
</evidence>
<reference evidence="2" key="1">
    <citation type="submission" date="2022-08" db="EMBL/GenBank/DDBJ databases">
        <authorList>
            <consortium name="DOE Joint Genome Institute"/>
            <person name="Min B."/>
            <person name="Riley R."/>
            <person name="Sierra-Patev S."/>
            <person name="Naranjo-Ortiz M."/>
            <person name="Looney B."/>
            <person name="Konkel Z."/>
            <person name="Slot J.C."/>
            <person name="Sakamoto Y."/>
            <person name="Steenwyk J.L."/>
            <person name="Rokas A."/>
            <person name="Carro J."/>
            <person name="Camarero S."/>
            <person name="Ferreira P."/>
            <person name="Molpeceres G."/>
            <person name="Ruiz-Duenas F.J."/>
            <person name="Serrano A."/>
            <person name="Henrissat B."/>
            <person name="Drula E."/>
            <person name="Hughes K.W."/>
            <person name="Mata J.L."/>
            <person name="Ishikawa N.K."/>
            <person name="Vargas-Isla R."/>
            <person name="Ushijima S."/>
            <person name="Smith C.A."/>
            <person name="Ahrendt S."/>
            <person name="Andreopoulos W."/>
            <person name="He G."/>
            <person name="Labutti K."/>
            <person name="Lipzen A."/>
            <person name="Ng V."/>
            <person name="Sandor L."/>
            <person name="Barry K."/>
            <person name="Martinez A.T."/>
            <person name="Xiao Y."/>
            <person name="Gibbons J.G."/>
            <person name="Terashima K."/>
            <person name="Hibbett D.S."/>
            <person name="Grigoriev I.V."/>
        </authorList>
    </citation>
    <scope>NUCLEOTIDE SEQUENCE</scope>
    <source>
        <strain evidence="2">TFB10291</strain>
    </source>
</reference>
<proteinExistence type="predicted"/>
<name>A0AA38KUC7_9AGAR</name>
<evidence type="ECO:0000256" key="1">
    <source>
        <dbReference type="SAM" id="MobiDB-lite"/>
    </source>
</evidence>
<dbReference type="AlphaFoldDB" id="A0AA38KUC7"/>
<comment type="caution">
    <text evidence="2">The sequence shown here is derived from an EMBL/GenBank/DDBJ whole genome shotgun (WGS) entry which is preliminary data.</text>
</comment>
<organism evidence="2 3">
    <name type="scientific">Lentinula aff. detonsa</name>
    <dbReference type="NCBI Taxonomy" id="2804958"/>
    <lineage>
        <taxon>Eukaryota</taxon>
        <taxon>Fungi</taxon>
        <taxon>Dikarya</taxon>
        <taxon>Basidiomycota</taxon>
        <taxon>Agaricomycotina</taxon>
        <taxon>Agaricomycetes</taxon>
        <taxon>Agaricomycetidae</taxon>
        <taxon>Agaricales</taxon>
        <taxon>Marasmiineae</taxon>
        <taxon>Omphalotaceae</taxon>
        <taxon>Lentinula</taxon>
    </lineage>
</organism>
<gene>
    <name evidence="2" type="ORF">GGU10DRAFT_409857</name>
</gene>